<accession>A0A9Q3KNN2</accession>
<keyword evidence="3" id="KW-1185">Reference proteome</keyword>
<dbReference type="EMBL" id="AVOT02116129">
    <property type="protein sequence ID" value="MBW0583831.1"/>
    <property type="molecule type" value="Genomic_DNA"/>
</dbReference>
<gene>
    <name evidence="2" type="ORF">O181_123546</name>
</gene>
<protein>
    <submittedName>
        <fullName evidence="2">Uncharacterized protein</fullName>
    </submittedName>
</protein>
<name>A0A9Q3KNN2_9BASI</name>
<reference evidence="2" key="1">
    <citation type="submission" date="2021-03" db="EMBL/GenBank/DDBJ databases">
        <title>Draft genome sequence of rust myrtle Austropuccinia psidii MF-1, a brazilian biotype.</title>
        <authorList>
            <person name="Quecine M.C."/>
            <person name="Pachon D.M.R."/>
            <person name="Bonatelli M.L."/>
            <person name="Correr F.H."/>
            <person name="Franceschini L.M."/>
            <person name="Leite T.F."/>
            <person name="Margarido G.R.A."/>
            <person name="Almeida C.A."/>
            <person name="Ferrarezi J.A."/>
            <person name="Labate C.A."/>
        </authorList>
    </citation>
    <scope>NUCLEOTIDE SEQUENCE</scope>
    <source>
        <strain evidence="2">MF-1</strain>
    </source>
</reference>
<evidence type="ECO:0000313" key="2">
    <source>
        <dbReference type="EMBL" id="MBW0583831.1"/>
    </source>
</evidence>
<sequence>MTPTLEKEGSVVPTSSKPPAEASKDKSKGPQNKQKGLKNCQGKDKGTGNWHRPYPQGYRIPKLEPSSVDSVFNMARTFMEFTTKDQKRMNRNFPRK</sequence>
<dbReference type="AlphaFoldDB" id="A0A9Q3KNN2"/>
<feature type="region of interest" description="Disordered" evidence="1">
    <location>
        <begin position="1"/>
        <end position="62"/>
    </location>
</feature>
<evidence type="ECO:0000313" key="3">
    <source>
        <dbReference type="Proteomes" id="UP000765509"/>
    </source>
</evidence>
<dbReference type="Proteomes" id="UP000765509">
    <property type="component" value="Unassembled WGS sequence"/>
</dbReference>
<comment type="caution">
    <text evidence="2">The sequence shown here is derived from an EMBL/GenBank/DDBJ whole genome shotgun (WGS) entry which is preliminary data.</text>
</comment>
<proteinExistence type="predicted"/>
<organism evidence="2 3">
    <name type="scientific">Austropuccinia psidii MF-1</name>
    <dbReference type="NCBI Taxonomy" id="1389203"/>
    <lineage>
        <taxon>Eukaryota</taxon>
        <taxon>Fungi</taxon>
        <taxon>Dikarya</taxon>
        <taxon>Basidiomycota</taxon>
        <taxon>Pucciniomycotina</taxon>
        <taxon>Pucciniomycetes</taxon>
        <taxon>Pucciniales</taxon>
        <taxon>Sphaerophragmiaceae</taxon>
        <taxon>Austropuccinia</taxon>
    </lineage>
</organism>
<evidence type="ECO:0000256" key="1">
    <source>
        <dbReference type="SAM" id="MobiDB-lite"/>
    </source>
</evidence>